<dbReference type="SUPFAM" id="SSF53822">
    <property type="entry name" value="Periplasmic binding protein-like I"/>
    <property type="match status" value="1"/>
</dbReference>
<sequence length="387" mass="43856">MPKVILLSDFSEDYGKSLLRGITAYAKEHGPWVFCRMPLFFRETLGADGILQWARDWGTDGLIAQLYREEDAEVITQAGIPLIAQDFKERFSNVPNITGDYYETGKLGATYFLQKGYAHFAFYGFNTFVWSRERAQGYEETLKQHGHTVYYFEHEKARSGELWYYKPSSLSQWLKSLPKPIALMACDDDQGQHITEACKLAGIRIPEEVAVLGVDNDDIICNISDPALSSISLAAVQGGYQAAALLDQLMSSRSLTGPSIVVRPIQVIERASTDMFATSDPAIQQALRYIHQHIDQNLSVTQVLAQVALSRRAFEIRFHAITGLPVYQYILRLRMDKFARQLLETDKSIYELAIECGFPDTKNLARQFRDVKGCSPNEYRQLHSMPL</sequence>
<name>A0A6M5Y6F1_9BACT</name>
<dbReference type="SMART" id="SM00342">
    <property type="entry name" value="HTH_ARAC"/>
    <property type="match status" value="1"/>
</dbReference>
<dbReference type="InterPro" id="IPR028082">
    <property type="entry name" value="Peripla_BP_I"/>
</dbReference>
<evidence type="ECO:0000313" key="5">
    <source>
        <dbReference type="EMBL" id="QJW89998.1"/>
    </source>
</evidence>
<dbReference type="InterPro" id="IPR009057">
    <property type="entry name" value="Homeodomain-like_sf"/>
</dbReference>
<evidence type="ECO:0000256" key="1">
    <source>
        <dbReference type="ARBA" id="ARBA00023015"/>
    </source>
</evidence>
<protein>
    <submittedName>
        <fullName evidence="5">DNA-binding transcriptional regulator</fullName>
    </submittedName>
</protein>
<dbReference type="Proteomes" id="UP000502756">
    <property type="component" value="Chromosome"/>
</dbReference>
<organism evidence="5 6">
    <name type="scientific">Spirosoma taeanense</name>
    <dbReference type="NCBI Taxonomy" id="2735870"/>
    <lineage>
        <taxon>Bacteria</taxon>
        <taxon>Pseudomonadati</taxon>
        <taxon>Bacteroidota</taxon>
        <taxon>Cytophagia</taxon>
        <taxon>Cytophagales</taxon>
        <taxon>Cytophagaceae</taxon>
        <taxon>Spirosoma</taxon>
    </lineage>
</organism>
<accession>A0A6M5Y6F1</accession>
<dbReference type="EMBL" id="CP053435">
    <property type="protein sequence ID" value="QJW89998.1"/>
    <property type="molecule type" value="Genomic_DNA"/>
</dbReference>
<dbReference type="KEGG" id="stae:HNV11_11745"/>
<gene>
    <name evidence="5" type="ORF">HNV11_11745</name>
</gene>
<reference evidence="5 6" key="1">
    <citation type="submission" date="2020-05" db="EMBL/GenBank/DDBJ databases">
        <title>Genome sequencing of Spirosoma sp. TS118.</title>
        <authorList>
            <person name="Lee J.-H."/>
            <person name="Jeong S."/>
            <person name="Zhao L."/>
            <person name="Jung J.-H."/>
            <person name="Kim M.-K."/>
            <person name="Lim S."/>
        </authorList>
    </citation>
    <scope>NUCLEOTIDE SEQUENCE [LARGE SCALE GENOMIC DNA]</scope>
    <source>
        <strain evidence="5 6">TS118</strain>
    </source>
</reference>
<evidence type="ECO:0000259" key="4">
    <source>
        <dbReference type="PROSITE" id="PS01124"/>
    </source>
</evidence>
<keyword evidence="2 5" id="KW-0238">DNA-binding</keyword>
<dbReference type="InterPro" id="IPR018060">
    <property type="entry name" value="HTH_AraC"/>
</dbReference>
<dbReference type="Gene3D" id="3.40.50.2300">
    <property type="match status" value="2"/>
</dbReference>
<proteinExistence type="predicted"/>
<dbReference type="PROSITE" id="PS01124">
    <property type="entry name" value="HTH_ARAC_FAMILY_2"/>
    <property type="match status" value="1"/>
</dbReference>
<dbReference type="InterPro" id="IPR046335">
    <property type="entry name" value="LacI/GalR-like_sensor"/>
</dbReference>
<evidence type="ECO:0000313" key="6">
    <source>
        <dbReference type="Proteomes" id="UP000502756"/>
    </source>
</evidence>
<dbReference type="PANTHER" id="PTHR30146">
    <property type="entry name" value="LACI-RELATED TRANSCRIPTIONAL REPRESSOR"/>
    <property type="match status" value="1"/>
</dbReference>
<keyword evidence="1" id="KW-0805">Transcription regulation</keyword>
<evidence type="ECO:0000256" key="3">
    <source>
        <dbReference type="ARBA" id="ARBA00023163"/>
    </source>
</evidence>
<dbReference type="SUPFAM" id="SSF46689">
    <property type="entry name" value="Homeodomain-like"/>
    <property type="match status" value="2"/>
</dbReference>
<dbReference type="Pfam" id="PF12833">
    <property type="entry name" value="HTH_18"/>
    <property type="match status" value="1"/>
</dbReference>
<dbReference type="PANTHER" id="PTHR30146:SF24">
    <property type="entry name" value="XYLOSE OPERON REGULATORY PROTEIN"/>
    <property type="match status" value="1"/>
</dbReference>
<keyword evidence="6" id="KW-1185">Reference proteome</keyword>
<dbReference type="RefSeq" id="WP_171739843.1">
    <property type="nucleotide sequence ID" value="NZ_CP053435.1"/>
</dbReference>
<dbReference type="Pfam" id="PF13377">
    <property type="entry name" value="Peripla_BP_3"/>
    <property type="match status" value="1"/>
</dbReference>
<dbReference type="AlphaFoldDB" id="A0A6M5Y6F1"/>
<dbReference type="Gene3D" id="1.10.10.60">
    <property type="entry name" value="Homeodomain-like"/>
    <property type="match status" value="1"/>
</dbReference>
<dbReference type="GO" id="GO:0000976">
    <property type="term" value="F:transcription cis-regulatory region binding"/>
    <property type="evidence" value="ECO:0007669"/>
    <property type="project" value="TreeGrafter"/>
</dbReference>
<evidence type="ECO:0000256" key="2">
    <source>
        <dbReference type="ARBA" id="ARBA00023125"/>
    </source>
</evidence>
<feature type="domain" description="HTH araC/xylS-type" evidence="4">
    <location>
        <begin position="284"/>
        <end position="382"/>
    </location>
</feature>
<dbReference type="CDD" id="cd01543">
    <property type="entry name" value="PBP1_XylR"/>
    <property type="match status" value="1"/>
</dbReference>
<keyword evidence="3" id="KW-0804">Transcription</keyword>
<dbReference type="GO" id="GO:0003700">
    <property type="term" value="F:DNA-binding transcription factor activity"/>
    <property type="evidence" value="ECO:0007669"/>
    <property type="project" value="InterPro"/>
</dbReference>